<evidence type="ECO:0000313" key="3">
    <source>
        <dbReference type="Proteomes" id="UP001062776"/>
    </source>
</evidence>
<evidence type="ECO:0000256" key="1">
    <source>
        <dbReference type="SAM" id="MobiDB-lite"/>
    </source>
</evidence>
<evidence type="ECO:0000313" key="2">
    <source>
        <dbReference type="EMBL" id="GBQ91746.1"/>
    </source>
</evidence>
<keyword evidence="3" id="KW-1185">Reference proteome</keyword>
<accession>A0ABQ0Q550</accession>
<protein>
    <submittedName>
        <fullName evidence="2">Uncharacterized protein</fullName>
    </submittedName>
</protein>
<reference evidence="2" key="1">
    <citation type="submission" date="2013-04" db="EMBL/GenBank/DDBJ databases">
        <title>The genome sequencing project of 58 acetic acid bacteria.</title>
        <authorList>
            <person name="Okamoto-Kainuma A."/>
            <person name="Ishikawa M."/>
            <person name="Umino S."/>
            <person name="Koizumi Y."/>
            <person name="Shiwa Y."/>
            <person name="Yoshikawa H."/>
            <person name="Matsutani M."/>
            <person name="Matsushita K."/>
        </authorList>
    </citation>
    <scope>NUCLEOTIDE SEQUENCE</scope>
    <source>
        <strain evidence="2">NRIC 0535</strain>
    </source>
</reference>
<organism evidence="2 3">
    <name type="scientific">Asaia krungthepensis NRIC 0535</name>
    <dbReference type="NCBI Taxonomy" id="1307925"/>
    <lineage>
        <taxon>Bacteria</taxon>
        <taxon>Pseudomonadati</taxon>
        <taxon>Pseudomonadota</taxon>
        <taxon>Alphaproteobacteria</taxon>
        <taxon>Acetobacterales</taxon>
        <taxon>Acetobacteraceae</taxon>
        <taxon>Asaia</taxon>
    </lineage>
</organism>
<sequence>MNGRNDLTRLRGTPPRFFDPEKRVSAPEPRVPIGPNGQKFVITIELECARPDHVTRVGTQISSVGLPNV</sequence>
<comment type="caution">
    <text evidence="2">The sequence shown here is derived from an EMBL/GenBank/DDBJ whole genome shotgun (WGS) entry which is preliminary data.</text>
</comment>
<dbReference type="Proteomes" id="UP001062776">
    <property type="component" value="Unassembled WGS sequence"/>
</dbReference>
<proteinExistence type="predicted"/>
<gene>
    <name evidence="2" type="ORF">AA0535_2382</name>
</gene>
<feature type="region of interest" description="Disordered" evidence="1">
    <location>
        <begin position="1"/>
        <end position="32"/>
    </location>
</feature>
<dbReference type="EMBL" id="BAPV01000043">
    <property type="protein sequence ID" value="GBQ91746.1"/>
    <property type="molecule type" value="Genomic_DNA"/>
</dbReference>
<name>A0ABQ0Q550_9PROT</name>